<accession>D8GNH8</accession>
<feature type="domain" description="Rad50/SbcC-type AAA" evidence="1">
    <location>
        <begin position="6"/>
        <end position="39"/>
    </location>
</feature>
<dbReference type="AlphaFoldDB" id="D8GNH8"/>
<name>D8GNH8_CLOLD</name>
<evidence type="ECO:0000259" key="1">
    <source>
        <dbReference type="Pfam" id="PF13476"/>
    </source>
</evidence>
<dbReference type="Gene3D" id="3.40.50.300">
    <property type="entry name" value="P-loop containing nucleotide triphosphate hydrolases"/>
    <property type="match status" value="1"/>
</dbReference>
<evidence type="ECO:0000313" key="2">
    <source>
        <dbReference type="EMBL" id="ADK15841.1"/>
    </source>
</evidence>
<dbReference type="InterPro" id="IPR038729">
    <property type="entry name" value="Rad50/SbcC_AAA"/>
</dbReference>
<evidence type="ECO:0000313" key="3">
    <source>
        <dbReference type="Proteomes" id="UP000001656"/>
    </source>
</evidence>
<sequence>MPYYFKNFKCIKELTVNFSKLTNIYGDNATGKITIFDAFI</sequence>
<dbReference type="GO" id="GO:0016887">
    <property type="term" value="F:ATP hydrolysis activity"/>
    <property type="evidence" value="ECO:0007669"/>
    <property type="project" value="InterPro"/>
</dbReference>
<organism evidence="2 3">
    <name type="scientific">Clostridium ljungdahlii (strain ATCC 55383 / DSM 13528 / PETC)</name>
    <dbReference type="NCBI Taxonomy" id="748727"/>
    <lineage>
        <taxon>Bacteria</taxon>
        <taxon>Bacillati</taxon>
        <taxon>Bacillota</taxon>
        <taxon>Clostridia</taxon>
        <taxon>Eubacteriales</taxon>
        <taxon>Clostridiaceae</taxon>
        <taxon>Clostridium</taxon>
    </lineage>
</organism>
<dbReference type="EMBL" id="CP001666">
    <property type="protein sequence ID" value="ADK15841.1"/>
    <property type="molecule type" value="Genomic_DNA"/>
</dbReference>
<dbReference type="InterPro" id="IPR027417">
    <property type="entry name" value="P-loop_NTPase"/>
</dbReference>
<dbReference type="KEGG" id="clj:CLJU_c27870"/>
<reference evidence="2 3" key="1">
    <citation type="journal article" date="2010" name="Proc. Natl. Acad. Sci. U.S.A.">
        <title>Clostridium ljungdahlii represents a microbial production platform based on syngas.</title>
        <authorList>
            <person name="Kopke M."/>
            <person name="Held C."/>
            <person name="Hujer S."/>
            <person name="Liesegang H."/>
            <person name="Wiezer A."/>
            <person name="Wollherr A."/>
            <person name="Ehrenreich A."/>
            <person name="Liebl W."/>
            <person name="Gottschalk G."/>
            <person name="Durre P."/>
        </authorList>
    </citation>
    <scope>NUCLEOTIDE SEQUENCE [LARGE SCALE GENOMIC DNA]</scope>
    <source>
        <strain evidence="3">ATCC 55383 / DSM 13528 / PETC</strain>
    </source>
</reference>
<dbReference type="GO" id="GO:0006302">
    <property type="term" value="P:double-strand break repair"/>
    <property type="evidence" value="ECO:0007669"/>
    <property type="project" value="InterPro"/>
</dbReference>
<dbReference type="Proteomes" id="UP000001656">
    <property type="component" value="Chromosome"/>
</dbReference>
<gene>
    <name evidence="2" type="ordered locus">CLJU_c27870</name>
</gene>
<protein>
    <recommendedName>
        <fullName evidence="1">Rad50/SbcC-type AAA domain-containing protein</fullName>
    </recommendedName>
</protein>
<proteinExistence type="predicted"/>
<dbReference type="Pfam" id="PF13476">
    <property type="entry name" value="AAA_23"/>
    <property type="match status" value="1"/>
</dbReference>
<dbReference type="RefSeq" id="WP_013239431.1">
    <property type="nucleotide sequence ID" value="NC_014328.1"/>
</dbReference>
<dbReference type="HOGENOM" id="CLU_3287407_0_0_9"/>